<reference evidence="2 3" key="1">
    <citation type="submission" date="2019-02" db="EMBL/GenBank/DDBJ databases">
        <title>Genome sequencing of the rare red list fungi Dentipellis fragilis.</title>
        <authorList>
            <person name="Buettner E."/>
            <person name="Kellner H."/>
        </authorList>
    </citation>
    <scope>NUCLEOTIDE SEQUENCE [LARGE SCALE GENOMIC DNA]</scope>
    <source>
        <strain evidence="2 3">DSM 105465</strain>
    </source>
</reference>
<dbReference type="InterPro" id="IPR011333">
    <property type="entry name" value="SKP1/BTB/POZ_sf"/>
</dbReference>
<dbReference type="STRING" id="205917.A0A4Y9YLT2"/>
<dbReference type="Proteomes" id="UP000298327">
    <property type="component" value="Unassembled WGS sequence"/>
</dbReference>
<dbReference type="Gene3D" id="3.30.710.10">
    <property type="entry name" value="Potassium Channel Kv1.1, Chain A"/>
    <property type="match status" value="1"/>
</dbReference>
<evidence type="ECO:0000256" key="1">
    <source>
        <dbReference type="SAM" id="MobiDB-lite"/>
    </source>
</evidence>
<dbReference type="AlphaFoldDB" id="A0A4Y9YLT2"/>
<organism evidence="2 3">
    <name type="scientific">Dentipellis fragilis</name>
    <dbReference type="NCBI Taxonomy" id="205917"/>
    <lineage>
        <taxon>Eukaryota</taxon>
        <taxon>Fungi</taxon>
        <taxon>Dikarya</taxon>
        <taxon>Basidiomycota</taxon>
        <taxon>Agaricomycotina</taxon>
        <taxon>Agaricomycetes</taxon>
        <taxon>Russulales</taxon>
        <taxon>Hericiaceae</taxon>
        <taxon>Dentipellis</taxon>
    </lineage>
</organism>
<evidence type="ECO:0008006" key="4">
    <source>
        <dbReference type="Google" id="ProtNLM"/>
    </source>
</evidence>
<feature type="region of interest" description="Disordered" evidence="1">
    <location>
        <begin position="33"/>
        <end position="77"/>
    </location>
</feature>
<sequence length="381" mass="42184">MRSRKVDIFCAWIIWVENAQFTFTQGFEFVTDRRTSPPRHLSSSTMSQNTTISPNPVLDTPISDTDGPTPYGSPFDDEDADVILRSSNLVDFRTYKVLLKKASPIFADIFSLPQSPTQEGNLSSKDYQDGLPIVCVTEDGPTIEALLAILSHVRMPKPASLEQAAAIIAAAKKYEMDGVVLAARATVTKGMVDADNSLRAFGIAHRLRLRDEALAAARYTLEKPMSIEEYREKLCFVSGTALFQLWEFRQQAVHAIVQHLTDTQAGAVLFFSVFGKKGKCLKGGWSQKAIEGSLAWVPQWWRDYIQRTIDGLQAGTIMPAPEAAVNHWVFYNSLATHQAQVLCPCCNEISAQETHRFCTLLETELANAVEAVCTASQICAE</sequence>
<evidence type="ECO:0000313" key="2">
    <source>
        <dbReference type="EMBL" id="TFY63454.1"/>
    </source>
</evidence>
<protein>
    <recommendedName>
        <fullName evidence="4">BTB domain-containing protein</fullName>
    </recommendedName>
</protein>
<keyword evidence="3" id="KW-1185">Reference proteome</keyword>
<name>A0A4Y9YLT2_9AGAM</name>
<dbReference type="OrthoDB" id="3357985at2759"/>
<accession>A0A4Y9YLT2</accession>
<gene>
    <name evidence="2" type="ORF">EVG20_g6307</name>
</gene>
<proteinExistence type="predicted"/>
<evidence type="ECO:0000313" key="3">
    <source>
        <dbReference type="Proteomes" id="UP000298327"/>
    </source>
</evidence>
<comment type="caution">
    <text evidence="2">The sequence shown here is derived from an EMBL/GenBank/DDBJ whole genome shotgun (WGS) entry which is preliminary data.</text>
</comment>
<feature type="compositionally biased region" description="Polar residues" evidence="1">
    <location>
        <begin position="41"/>
        <end position="54"/>
    </location>
</feature>
<dbReference type="EMBL" id="SEOQ01000414">
    <property type="protein sequence ID" value="TFY63454.1"/>
    <property type="molecule type" value="Genomic_DNA"/>
</dbReference>